<dbReference type="InterPro" id="IPR002937">
    <property type="entry name" value="Amino_oxidase"/>
</dbReference>
<keyword evidence="5" id="KW-0274">FAD</keyword>
<name>A0ABR3C1P3_9PEZI</name>
<dbReference type="PANTHER" id="PTHR43563:SF14">
    <property type="entry name" value="AMINE OXIDASE"/>
    <property type="match status" value="1"/>
</dbReference>
<accession>A0ABR3C1P3</accession>
<dbReference type="SUPFAM" id="SSF51905">
    <property type="entry name" value="FAD/NAD(P)-binding domain"/>
    <property type="match status" value="1"/>
</dbReference>
<proteinExistence type="inferred from homology"/>
<dbReference type="InterPro" id="IPR036188">
    <property type="entry name" value="FAD/NAD-bd_sf"/>
</dbReference>
<sequence>MIIHLSTPVASIEQSSSSVTVTASDGRAFHARRAILAIPSTLHNTIAFRGTPAPGLPPAKQRLADAAASTGAFFAKATLVYDRPWWRDNEGTPAGPLNGIFESVLGPIIYSRNTNVPALGHWSITGSVVGAPGARWGAIADREGRRRAVVEQLRNGFGAVLGEGGGRERVPEPLAYVEGLWTGEYAGGGGSVPVLGPGVLTAVGRAAAEPFGRVHFVGSETAEAWRGYMEGAVRSGLRGAEEVVAALGKEREGGLQAAGKL</sequence>
<dbReference type="Gene3D" id="3.50.50.60">
    <property type="entry name" value="FAD/NAD(P)-binding domain"/>
    <property type="match status" value="1"/>
</dbReference>
<reference evidence="7 8" key="1">
    <citation type="submission" date="2024-02" db="EMBL/GenBank/DDBJ databases">
        <title>De novo assembly and annotation of 12 fungi associated with fruit tree decline syndrome in Ontario, Canada.</title>
        <authorList>
            <person name="Sulman M."/>
            <person name="Ellouze W."/>
            <person name="Ilyukhin E."/>
        </authorList>
    </citation>
    <scope>NUCLEOTIDE SEQUENCE [LARGE SCALE GENOMIC DNA]</scope>
    <source>
        <strain evidence="7 8">FDS-637</strain>
    </source>
</reference>
<feature type="domain" description="Amine oxidase" evidence="6">
    <location>
        <begin position="3"/>
        <end position="243"/>
    </location>
</feature>
<dbReference type="PANTHER" id="PTHR43563">
    <property type="entry name" value="AMINE OXIDASE"/>
    <property type="match status" value="1"/>
</dbReference>
<evidence type="ECO:0000256" key="4">
    <source>
        <dbReference type="ARBA" id="ARBA00048448"/>
    </source>
</evidence>
<evidence type="ECO:0000256" key="5">
    <source>
        <dbReference type="RuleBase" id="RU362067"/>
    </source>
</evidence>
<dbReference type="PRINTS" id="PR00757">
    <property type="entry name" value="AMINEOXDASEF"/>
</dbReference>
<dbReference type="SUPFAM" id="SSF54373">
    <property type="entry name" value="FAD-linked reductases, C-terminal domain"/>
    <property type="match status" value="1"/>
</dbReference>
<evidence type="ECO:0000259" key="6">
    <source>
        <dbReference type="Pfam" id="PF01593"/>
    </source>
</evidence>
<dbReference type="Pfam" id="PF01593">
    <property type="entry name" value="Amino_oxidase"/>
    <property type="match status" value="1"/>
</dbReference>
<organism evidence="7 8">
    <name type="scientific">Diplodia seriata</name>
    <dbReference type="NCBI Taxonomy" id="420778"/>
    <lineage>
        <taxon>Eukaryota</taxon>
        <taxon>Fungi</taxon>
        <taxon>Dikarya</taxon>
        <taxon>Ascomycota</taxon>
        <taxon>Pezizomycotina</taxon>
        <taxon>Dothideomycetes</taxon>
        <taxon>Dothideomycetes incertae sedis</taxon>
        <taxon>Botryosphaeriales</taxon>
        <taxon>Botryosphaeriaceae</taxon>
        <taxon>Diplodia</taxon>
    </lineage>
</organism>
<evidence type="ECO:0000313" key="7">
    <source>
        <dbReference type="EMBL" id="KAL0254534.1"/>
    </source>
</evidence>
<dbReference type="EMBL" id="JAJVCZ030000011">
    <property type="protein sequence ID" value="KAL0254534.1"/>
    <property type="molecule type" value="Genomic_DNA"/>
</dbReference>
<dbReference type="Proteomes" id="UP001430584">
    <property type="component" value="Unassembled WGS sequence"/>
</dbReference>
<dbReference type="GeneID" id="92014096"/>
<keyword evidence="3 5" id="KW-0560">Oxidoreductase</keyword>
<comment type="catalytic activity">
    <reaction evidence="4">
        <text>a secondary aliphatic amine + O2 + H2O = a primary amine + an aldehyde + H2O2</text>
        <dbReference type="Rhea" id="RHEA:26414"/>
        <dbReference type="ChEBI" id="CHEBI:15377"/>
        <dbReference type="ChEBI" id="CHEBI:15379"/>
        <dbReference type="ChEBI" id="CHEBI:16240"/>
        <dbReference type="ChEBI" id="CHEBI:17478"/>
        <dbReference type="ChEBI" id="CHEBI:58855"/>
        <dbReference type="ChEBI" id="CHEBI:65296"/>
        <dbReference type="EC" id="1.4.3.4"/>
    </reaction>
</comment>
<keyword evidence="5" id="KW-0285">Flavoprotein</keyword>
<dbReference type="InterPro" id="IPR001613">
    <property type="entry name" value="Flavin_amine_oxidase"/>
</dbReference>
<comment type="cofactor">
    <cofactor evidence="1 5">
        <name>FAD</name>
        <dbReference type="ChEBI" id="CHEBI:57692"/>
    </cofactor>
</comment>
<dbReference type="InterPro" id="IPR050703">
    <property type="entry name" value="Flavin_MAO"/>
</dbReference>
<evidence type="ECO:0000256" key="1">
    <source>
        <dbReference type="ARBA" id="ARBA00001974"/>
    </source>
</evidence>
<evidence type="ECO:0000256" key="3">
    <source>
        <dbReference type="ARBA" id="ARBA00023002"/>
    </source>
</evidence>
<dbReference type="EC" id="1.4.3.-" evidence="5"/>
<keyword evidence="8" id="KW-1185">Reference proteome</keyword>
<comment type="similarity">
    <text evidence="2 5">Belongs to the flavin monoamine oxidase family.</text>
</comment>
<gene>
    <name evidence="7" type="ORF">SLS55_010011</name>
</gene>
<comment type="caution">
    <text evidence="7">The sequence shown here is derived from an EMBL/GenBank/DDBJ whole genome shotgun (WGS) entry which is preliminary data.</text>
</comment>
<evidence type="ECO:0000313" key="8">
    <source>
        <dbReference type="Proteomes" id="UP001430584"/>
    </source>
</evidence>
<protein>
    <recommendedName>
        <fullName evidence="5">Amine oxidase</fullName>
        <ecNumber evidence="5">1.4.3.-</ecNumber>
    </recommendedName>
</protein>
<evidence type="ECO:0000256" key="2">
    <source>
        <dbReference type="ARBA" id="ARBA00005995"/>
    </source>
</evidence>
<dbReference type="RefSeq" id="XP_066628405.1">
    <property type="nucleotide sequence ID" value="XM_066781403.1"/>
</dbReference>